<dbReference type="PANTHER" id="PTHR33104">
    <property type="entry name" value="SI:DKEY-29D5.2"/>
    <property type="match status" value="1"/>
</dbReference>
<comment type="caution">
    <text evidence="1">The sequence shown here is derived from an EMBL/GenBank/DDBJ whole genome shotgun (WGS) entry which is preliminary data.</text>
</comment>
<accession>A0AAW1QAM8</accession>
<dbReference type="PANTHER" id="PTHR33104:SF2">
    <property type="entry name" value="CXC3 LIKE CYSTEINE CLUSTER DOMAIN-CONTAINING PROTEIN"/>
    <property type="match status" value="1"/>
</dbReference>
<organism evidence="1 2">
    <name type="scientific">[Myrmecia] bisecta</name>
    <dbReference type="NCBI Taxonomy" id="41462"/>
    <lineage>
        <taxon>Eukaryota</taxon>
        <taxon>Viridiplantae</taxon>
        <taxon>Chlorophyta</taxon>
        <taxon>core chlorophytes</taxon>
        <taxon>Trebouxiophyceae</taxon>
        <taxon>Trebouxiales</taxon>
        <taxon>Trebouxiaceae</taxon>
        <taxon>Myrmecia</taxon>
    </lineage>
</organism>
<name>A0AAW1QAM8_9CHLO</name>
<dbReference type="AlphaFoldDB" id="A0AAW1QAM8"/>
<evidence type="ECO:0000313" key="1">
    <source>
        <dbReference type="EMBL" id="KAK9818032.1"/>
    </source>
</evidence>
<dbReference type="Proteomes" id="UP001489004">
    <property type="component" value="Unassembled WGS sequence"/>
</dbReference>
<dbReference type="EMBL" id="JALJOR010000004">
    <property type="protein sequence ID" value="KAK9818032.1"/>
    <property type="molecule type" value="Genomic_DNA"/>
</dbReference>
<dbReference type="Pfam" id="PF18758">
    <property type="entry name" value="KDZ"/>
    <property type="match status" value="1"/>
</dbReference>
<evidence type="ECO:0000313" key="2">
    <source>
        <dbReference type="Proteomes" id="UP001489004"/>
    </source>
</evidence>
<protein>
    <submittedName>
        <fullName evidence="1">Uncharacterized protein</fullName>
    </submittedName>
</protein>
<dbReference type="InterPro" id="IPR040521">
    <property type="entry name" value="KDZ"/>
</dbReference>
<gene>
    <name evidence="1" type="ORF">WJX72_005982</name>
</gene>
<keyword evidence="2" id="KW-1185">Reference proteome</keyword>
<reference evidence="1 2" key="1">
    <citation type="journal article" date="2024" name="Nat. Commun.">
        <title>Phylogenomics reveals the evolutionary origins of lichenization in chlorophyte algae.</title>
        <authorList>
            <person name="Puginier C."/>
            <person name="Libourel C."/>
            <person name="Otte J."/>
            <person name="Skaloud P."/>
            <person name="Haon M."/>
            <person name="Grisel S."/>
            <person name="Petersen M."/>
            <person name="Berrin J.G."/>
            <person name="Delaux P.M."/>
            <person name="Dal Grande F."/>
            <person name="Keller J."/>
        </authorList>
    </citation>
    <scope>NUCLEOTIDE SEQUENCE [LARGE SCALE GENOMIC DNA]</scope>
    <source>
        <strain evidence="1 2">SAG 2043</strain>
    </source>
</reference>
<proteinExistence type="predicted"/>
<sequence length="200" mass="22067">MMGRRGVNWHGSSLILCAGLRRTGSDGIQTRRLAIGPWHAKMHVAACQDKYGARSLEGTGRTFGDNIEHLWSELRKFGSILKYMSNAPRQDYLTQLIQYREQAKDLRQASQLKRWHADAVLRGKAFQVQLDVWESDLAAQSSSSAADAGVPVGNDSQAEAHALQPPDKLDWRHEYHALLAESLALNLPLAAIGQPSTAAV</sequence>